<feature type="compositionally biased region" description="Polar residues" evidence="1">
    <location>
        <begin position="12"/>
        <end position="24"/>
    </location>
</feature>
<proteinExistence type="predicted"/>
<evidence type="ECO:0000313" key="2">
    <source>
        <dbReference type="EMBL" id="JAH75373.1"/>
    </source>
</evidence>
<sequence length="24" mass="2740">MKMKSAYVRHGTGQNTKYSLTPIK</sequence>
<name>A0A0E9VDU8_ANGAN</name>
<dbReference type="EMBL" id="GBXM01033204">
    <property type="protein sequence ID" value="JAH75373.1"/>
    <property type="molecule type" value="Transcribed_RNA"/>
</dbReference>
<dbReference type="AlphaFoldDB" id="A0A0E9VDU8"/>
<reference evidence="2" key="1">
    <citation type="submission" date="2014-11" db="EMBL/GenBank/DDBJ databases">
        <authorList>
            <person name="Amaro Gonzalez C."/>
        </authorList>
    </citation>
    <scope>NUCLEOTIDE SEQUENCE</scope>
</reference>
<organism evidence="2">
    <name type="scientific">Anguilla anguilla</name>
    <name type="common">European freshwater eel</name>
    <name type="synonym">Muraena anguilla</name>
    <dbReference type="NCBI Taxonomy" id="7936"/>
    <lineage>
        <taxon>Eukaryota</taxon>
        <taxon>Metazoa</taxon>
        <taxon>Chordata</taxon>
        <taxon>Craniata</taxon>
        <taxon>Vertebrata</taxon>
        <taxon>Euteleostomi</taxon>
        <taxon>Actinopterygii</taxon>
        <taxon>Neopterygii</taxon>
        <taxon>Teleostei</taxon>
        <taxon>Anguilliformes</taxon>
        <taxon>Anguillidae</taxon>
        <taxon>Anguilla</taxon>
    </lineage>
</organism>
<accession>A0A0E9VDU8</accession>
<feature type="region of interest" description="Disordered" evidence="1">
    <location>
        <begin position="1"/>
        <end position="24"/>
    </location>
</feature>
<reference evidence="2" key="2">
    <citation type="journal article" date="2015" name="Fish Shellfish Immunol.">
        <title>Early steps in the European eel (Anguilla anguilla)-Vibrio vulnificus interaction in the gills: Role of the RtxA13 toxin.</title>
        <authorList>
            <person name="Callol A."/>
            <person name="Pajuelo D."/>
            <person name="Ebbesson L."/>
            <person name="Teles M."/>
            <person name="MacKenzie S."/>
            <person name="Amaro C."/>
        </authorList>
    </citation>
    <scope>NUCLEOTIDE SEQUENCE</scope>
</reference>
<protein>
    <submittedName>
        <fullName evidence="2">Uncharacterized protein</fullName>
    </submittedName>
</protein>
<evidence type="ECO:0000256" key="1">
    <source>
        <dbReference type="SAM" id="MobiDB-lite"/>
    </source>
</evidence>